<dbReference type="OrthoDB" id="9794630at2"/>
<dbReference type="RefSeq" id="WP_092344056.1">
    <property type="nucleotide sequence ID" value="NZ_FNQN01000001.1"/>
</dbReference>
<evidence type="ECO:0000256" key="3">
    <source>
        <dbReference type="ARBA" id="ARBA00022827"/>
    </source>
</evidence>
<dbReference type="SUPFAM" id="SSF51905">
    <property type="entry name" value="FAD/NAD(P)-binding domain"/>
    <property type="match status" value="1"/>
</dbReference>
<evidence type="ECO:0000256" key="5">
    <source>
        <dbReference type="ARBA" id="ARBA00023027"/>
    </source>
</evidence>
<evidence type="ECO:0000256" key="1">
    <source>
        <dbReference type="ARBA" id="ARBA00022630"/>
    </source>
</evidence>
<evidence type="ECO:0000313" key="8">
    <source>
        <dbReference type="Proteomes" id="UP000199409"/>
    </source>
</evidence>
<dbReference type="Proteomes" id="UP000199409">
    <property type="component" value="Unassembled WGS sequence"/>
</dbReference>
<keyword evidence="5" id="KW-0520">NAD</keyword>
<evidence type="ECO:0000256" key="4">
    <source>
        <dbReference type="ARBA" id="ARBA00022857"/>
    </source>
</evidence>
<dbReference type="Pfam" id="PF01593">
    <property type="entry name" value="Amino_oxidase"/>
    <property type="match status" value="1"/>
</dbReference>
<dbReference type="AlphaFoldDB" id="A0A1H3VQM6"/>
<accession>A0A1H3VQM6</accession>
<name>A0A1H3VQM6_9BACT</name>
<keyword evidence="4" id="KW-0521">NADP</keyword>
<protein>
    <submittedName>
        <fullName evidence="7">All-trans-retinol 13,14-reductase</fullName>
    </submittedName>
</protein>
<reference evidence="7 8" key="1">
    <citation type="submission" date="2016-10" db="EMBL/GenBank/DDBJ databases">
        <authorList>
            <person name="de Groot N.N."/>
        </authorList>
    </citation>
    <scope>NUCLEOTIDE SEQUENCE [LARGE SCALE GENOMIC DNA]</scope>
    <source>
        <strain evidence="7 8">DSM 7343</strain>
    </source>
</reference>
<dbReference type="GO" id="GO:0016491">
    <property type="term" value="F:oxidoreductase activity"/>
    <property type="evidence" value="ECO:0007669"/>
    <property type="project" value="InterPro"/>
</dbReference>
<dbReference type="InterPro" id="IPR036188">
    <property type="entry name" value="FAD/NAD-bd_sf"/>
</dbReference>
<dbReference type="PANTHER" id="PTHR46091">
    <property type="entry name" value="BLR7054 PROTEIN"/>
    <property type="match status" value="1"/>
</dbReference>
<proteinExistence type="predicted"/>
<dbReference type="InterPro" id="IPR052206">
    <property type="entry name" value="Retinol_saturase"/>
</dbReference>
<dbReference type="PANTHER" id="PTHR46091:SF3">
    <property type="entry name" value="AMINE OXIDASE DOMAIN-CONTAINING PROTEIN"/>
    <property type="match status" value="1"/>
</dbReference>
<keyword evidence="8" id="KW-1185">Reference proteome</keyword>
<sequence length="491" mass="53663">MSYDAIIIGAGLSGLTSALLLARAGRKVLVVEQHSSPAPVVRGFQRDGNYFDSGFHYAGGFGDGGPLQPLLRHLGIADRLKLFPYSADGFDCLRVSSSGEEYLLPVGFKRIKSYLGGKFPPARAEIEGYLDEIASMWRNVPYLDLDTDLVDFGMESVHGRSLQERLEVFSPWPQLQGLLSMHCLLYGVLPEQTPLSLNAQVAGSYYHSVHGICGGGRQLTQVLLALLKEAKVELQCRADVTQILSADHGVTGVRLHSGEEISAAEVIATVNPAQLPEMLPPATMRPAYLKRLEGLYQTTSAYIVYARSQQSLEFLRGRNMFVQSQAGIFTSTADQVLEERPFYLAAADQNSNNVIKGLIGIVPAPYSEVESFDLSGKQRTAEYRQWKQEMGARLLRMFYNKCPQLPPLELLDLATPLTLRDYSRAPQGAIYGVGRILGQYNPPPVTRLPGLFLAGQGIAGPGLLGSLVSSYLACGSILGHEVLRGELRSCR</sequence>
<keyword evidence="3" id="KW-0274">FAD</keyword>
<organism evidence="7 8">
    <name type="scientific">Desulfuromusa kysingii</name>
    <dbReference type="NCBI Taxonomy" id="37625"/>
    <lineage>
        <taxon>Bacteria</taxon>
        <taxon>Pseudomonadati</taxon>
        <taxon>Thermodesulfobacteriota</taxon>
        <taxon>Desulfuromonadia</taxon>
        <taxon>Desulfuromonadales</taxon>
        <taxon>Geopsychrobacteraceae</taxon>
        <taxon>Desulfuromusa</taxon>
    </lineage>
</organism>
<evidence type="ECO:0000256" key="2">
    <source>
        <dbReference type="ARBA" id="ARBA00022729"/>
    </source>
</evidence>
<dbReference type="EMBL" id="FNQN01000001">
    <property type="protein sequence ID" value="SDZ76398.1"/>
    <property type="molecule type" value="Genomic_DNA"/>
</dbReference>
<evidence type="ECO:0000313" key="7">
    <source>
        <dbReference type="EMBL" id="SDZ76398.1"/>
    </source>
</evidence>
<feature type="domain" description="Amine oxidase" evidence="6">
    <location>
        <begin position="12"/>
        <end position="299"/>
    </location>
</feature>
<keyword evidence="2" id="KW-0732">Signal</keyword>
<dbReference type="STRING" id="37625.SAMN05660420_00186"/>
<gene>
    <name evidence="7" type="ORF">SAMN05660420_00186</name>
</gene>
<dbReference type="InterPro" id="IPR002937">
    <property type="entry name" value="Amino_oxidase"/>
</dbReference>
<dbReference type="Gene3D" id="3.50.50.60">
    <property type="entry name" value="FAD/NAD(P)-binding domain"/>
    <property type="match status" value="2"/>
</dbReference>
<keyword evidence="1" id="KW-0285">Flavoprotein</keyword>
<evidence type="ECO:0000259" key="6">
    <source>
        <dbReference type="Pfam" id="PF01593"/>
    </source>
</evidence>